<comment type="cofactor">
    <cofactor evidence="1">
        <name>Mg(2+)</name>
        <dbReference type="ChEBI" id="CHEBI:18420"/>
    </cofactor>
</comment>
<dbReference type="GO" id="GO:0046872">
    <property type="term" value="F:metal ion binding"/>
    <property type="evidence" value="ECO:0007669"/>
    <property type="project" value="UniProtKB-KW"/>
</dbReference>
<dbReference type="EMBL" id="BARU01012024">
    <property type="protein sequence ID" value="GAH36126.1"/>
    <property type="molecule type" value="Genomic_DNA"/>
</dbReference>
<dbReference type="InterPro" id="IPR004612">
    <property type="entry name" value="Resolv_RecU"/>
</dbReference>
<accession>X1ERW4</accession>
<keyword evidence="11" id="KW-0234">DNA repair</keyword>
<dbReference type="SUPFAM" id="SSF52980">
    <property type="entry name" value="Restriction endonuclease-like"/>
    <property type="match status" value="1"/>
</dbReference>
<dbReference type="GO" id="GO:0016787">
    <property type="term" value="F:hydrolase activity"/>
    <property type="evidence" value="ECO:0007669"/>
    <property type="project" value="UniProtKB-KW"/>
</dbReference>
<dbReference type="InterPro" id="IPR011856">
    <property type="entry name" value="tRNA_endonuc-like_dom_sf"/>
</dbReference>
<dbReference type="GO" id="GO:0005737">
    <property type="term" value="C:cytoplasm"/>
    <property type="evidence" value="ECO:0007669"/>
    <property type="project" value="UniProtKB-SubCell"/>
</dbReference>
<gene>
    <name evidence="14" type="ORF">S03H2_22353</name>
</gene>
<evidence type="ECO:0000256" key="2">
    <source>
        <dbReference type="ARBA" id="ARBA00004496"/>
    </source>
</evidence>
<dbReference type="InterPro" id="IPR011335">
    <property type="entry name" value="Restrct_endonuc-II-like"/>
</dbReference>
<keyword evidence="3" id="KW-0963">Cytoplasm</keyword>
<name>X1ERW4_9ZZZZ</name>
<keyword evidence="4" id="KW-0540">Nuclease</keyword>
<evidence type="ECO:0000256" key="7">
    <source>
        <dbReference type="ARBA" id="ARBA00022763"/>
    </source>
</evidence>
<evidence type="ECO:0000256" key="5">
    <source>
        <dbReference type="ARBA" id="ARBA00022723"/>
    </source>
</evidence>
<comment type="similarity">
    <text evidence="12">Belongs to the RecU family.</text>
</comment>
<evidence type="ECO:0000256" key="11">
    <source>
        <dbReference type="ARBA" id="ARBA00023204"/>
    </source>
</evidence>
<evidence type="ECO:0000256" key="4">
    <source>
        <dbReference type="ARBA" id="ARBA00022722"/>
    </source>
</evidence>
<protein>
    <recommendedName>
        <fullName evidence="13">Holliday junction resolvase RecU</fullName>
    </recommendedName>
</protein>
<keyword evidence="10" id="KW-0233">DNA recombination</keyword>
<keyword evidence="8" id="KW-0378">Hydrolase</keyword>
<proteinExistence type="inferred from homology"/>
<organism evidence="14">
    <name type="scientific">marine sediment metagenome</name>
    <dbReference type="NCBI Taxonomy" id="412755"/>
    <lineage>
        <taxon>unclassified sequences</taxon>
        <taxon>metagenomes</taxon>
        <taxon>ecological metagenomes</taxon>
    </lineage>
</organism>
<keyword evidence="6" id="KW-0255">Endonuclease</keyword>
<reference evidence="14" key="1">
    <citation type="journal article" date="2014" name="Front. Microbiol.">
        <title>High frequency of phylogenetically diverse reductive dehalogenase-homologous genes in deep subseafloor sedimentary metagenomes.</title>
        <authorList>
            <person name="Kawai M."/>
            <person name="Futagami T."/>
            <person name="Toyoda A."/>
            <person name="Takaki Y."/>
            <person name="Nishi S."/>
            <person name="Hori S."/>
            <person name="Arai W."/>
            <person name="Tsubouchi T."/>
            <person name="Morono Y."/>
            <person name="Uchiyama I."/>
            <person name="Ito T."/>
            <person name="Fujiyama A."/>
            <person name="Inagaki F."/>
            <person name="Takami H."/>
        </authorList>
    </citation>
    <scope>NUCLEOTIDE SEQUENCE</scope>
    <source>
        <strain evidence="14">Expedition CK06-06</strain>
    </source>
</reference>
<keyword evidence="5" id="KW-0479">Metal-binding</keyword>
<keyword evidence="9" id="KW-0460">Magnesium</keyword>
<dbReference type="GO" id="GO:0006281">
    <property type="term" value="P:DNA repair"/>
    <property type="evidence" value="ECO:0007669"/>
    <property type="project" value="UniProtKB-KW"/>
</dbReference>
<dbReference type="AlphaFoldDB" id="X1ERW4"/>
<evidence type="ECO:0000256" key="3">
    <source>
        <dbReference type="ARBA" id="ARBA00022490"/>
    </source>
</evidence>
<evidence type="ECO:0000313" key="14">
    <source>
        <dbReference type="EMBL" id="GAH36126.1"/>
    </source>
</evidence>
<dbReference type="GO" id="GO:0006310">
    <property type="term" value="P:DNA recombination"/>
    <property type="evidence" value="ECO:0007669"/>
    <property type="project" value="UniProtKB-KW"/>
</dbReference>
<feature type="non-terminal residue" evidence="14">
    <location>
        <position position="110"/>
    </location>
</feature>
<dbReference type="GO" id="GO:0003676">
    <property type="term" value="F:nucleic acid binding"/>
    <property type="evidence" value="ECO:0007669"/>
    <property type="project" value="InterPro"/>
</dbReference>
<dbReference type="GO" id="GO:0004519">
    <property type="term" value="F:endonuclease activity"/>
    <property type="evidence" value="ECO:0007669"/>
    <property type="project" value="UniProtKB-KW"/>
</dbReference>
<sequence length="110" mass="12995">MSKMRSGKQFESEISHALRIFKQSHGLSFFWHKLADTYTFIRIKNFIAPKQPCDYIALYKGQFYALEAKSTRGKNFRYDWLKPHQRKALREVVRAGGIGILLISFRKQRP</sequence>
<dbReference type="Pfam" id="PF03838">
    <property type="entry name" value="RecU"/>
    <property type="match status" value="1"/>
</dbReference>
<evidence type="ECO:0000256" key="1">
    <source>
        <dbReference type="ARBA" id="ARBA00001946"/>
    </source>
</evidence>
<evidence type="ECO:0000256" key="13">
    <source>
        <dbReference type="ARBA" id="ARBA00029523"/>
    </source>
</evidence>
<comment type="caution">
    <text evidence="14">The sequence shown here is derived from an EMBL/GenBank/DDBJ whole genome shotgun (WGS) entry which is preliminary data.</text>
</comment>
<evidence type="ECO:0000256" key="6">
    <source>
        <dbReference type="ARBA" id="ARBA00022759"/>
    </source>
</evidence>
<evidence type="ECO:0000256" key="12">
    <source>
        <dbReference type="ARBA" id="ARBA00023447"/>
    </source>
</evidence>
<evidence type="ECO:0000256" key="9">
    <source>
        <dbReference type="ARBA" id="ARBA00022842"/>
    </source>
</evidence>
<keyword evidence="7" id="KW-0227">DNA damage</keyword>
<comment type="subcellular location">
    <subcellularLocation>
        <location evidence="2">Cytoplasm</location>
    </subcellularLocation>
</comment>
<evidence type="ECO:0000256" key="10">
    <source>
        <dbReference type="ARBA" id="ARBA00023172"/>
    </source>
</evidence>
<evidence type="ECO:0000256" key="8">
    <source>
        <dbReference type="ARBA" id="ARBA00022801"/>
    </source>
</evidence>
<dbReference type="Gene3D" id="3.40.1350.10">
    <property type="match status" value="1"/>
</dbReference>